<dbReference type="RefSeq" id="WP_051051599.1">
    <property type="nucleotide sequence ID" value="NZ_CP068595.1"/>
</dbReference>
<evidence type="ECO:0000313" key="2">
    <source>
        <dbReference type="Proteomes" id="UP000595841"/>
    </source>
</evidence>
<sequence>MNVAVQQYKGIELQLIKRNYTDYKAKRYTLGGTNQNVWIPNKHLEQDGTIRQGENLDYVFRKAQRQLELAGYNGPIPGIKRRSAETVREGINLSC</sequence>
<dbReference type="EMBL" id="CP068595">
    <property type="protein sequence ID" value="QQZ58940.1"/>
    <property type="molecule type" value="Genomic_DNA"/>
</dbReference>
<gene>
    <name evidence="1" type="ORF">JI735_19625</name>
</gene>
<proteinExistence type="predicted"/>
<accession>A0A974P7Y3</accession>
<organism evidence="1 2">
    <name type="scientific">Paenibacillus sonchi</name>
    <dbReference type="NCBI Taxonomy" id="373687"/>
    <lineage>
        <taxon>Bacteria</taxon>
        <taxon>Bacillati</taxon>
        <taxon>Bacillota</taxon>
        <taxon>Bacilli</taxon>
        <taxon>Bacillales</taxon>
        <taxon>Paenibacillaceae</taxon>
        <taxon>Paenibacillus</taxon>
        <taxon>Paenibacillus sonchi group</taxon>
    </lineage>
</organism>
<dbReference type="Proteomes" id="UP000595841">
    <property type="component" value="Chromosome"/>
</dbReference>
<keyword evidence="2" id="KW-1185">Reference proteome</keyword>
<dbReference type="AlphaFoldDB" id="A0A974P7Y3"/>
<dbReference type="KEGG" id="pson:JI735_19625"/>
<protein>
    <submittedName>
        <fullName evidence="1">Uncharacterized protein</fullName>
    </submittedName>
</protein>
<evidence type="ECO:0000313" key="1">
    <source>
        <dbReference type="EMBL" id="QQZ58940.1"/>
    </source>
</evidence>
<reference evidence="1 2" key="1">
    <citation type="submission" date="2021-01" db="EMBL/GenBank/DDBJ databases">
        <title>Whole genome sequence of Paenibacillus sonchi LMG 24727 for comparative genomics.</title>
        <authorList>
            <person name="Lee G."/>
            <person name="Kim M.-J."/>
            <person name="Lim K."/>
            <person name="Shin J.-H."/>
        </authorList>
    </citation>
    <scope>NUCLEOTIDE SEQUENCE [LARGE SCALE GENOMIC DNA]</scope>
    <source>
        <strain evidence="1 2">LMG 24727</strain>
    </source>
</reference>
<name>A0A974P7Y3_9BACL</name>